<gene>
    <name evidence="10" type="ORF">MUN33_07650</name>
</gene>
<dbReference type="AlphaFoldDB" id="A0A9X1WLA8"/>
<dbReference type="InterPro" id="IPR018584">
    <property type="entry name" value="GT87"/>
</dbReference>
<evidence type="ECO:0000256" key="1">
    <source>
        <dbReference type="ARBA" id="ARBA00004651"/>
    </source>
</evidence>
<keyword evidence="6 9" id="KW-0472">Membrane</keyword>
<proteinExistence type="inferred from homology"/>
<feature type="transmembrane region" description="Helical" evidence="9">
    <location>
        <begin position="355"/>
        <end position="375"/>
    </location>
</feature>
<name>A0A9X1WLA8_9CORY</name>
<feature type="transmembrane region" description="Helical" evidence="9">
    <location>
        <begin position="280"/>
        <end position="305"/>
    </location>
</feature>
<feature type="transmembrane region" description="Helical" evidence="9">
    <location>
        <begin position="325"/>
        <end position="343"/>
    </location>
</feature>
<feature type="region of interest" description="Disordered" evidence="8">
    <location>
        <begin position="424"/>
        <end position="460"/>
    </location>
</feature>
<accession>A0A9X1WLA8</accession>
<dbReference type="EMBL" id="JALIEA010000012">
    <property type="protein sequence ID" value="MCJ7858587.1"/>
    <property type="molecule type" value="Genomic_DNA"/>
</dbReference>
<evidence type="ECO:0000256" key="9">
    <source>
        <dbReference type="SAM" id="Phobius"/>
    </source>
</evidence>
<protein>
    <submittedName>
        <fullName evidence="10">Glycosyltransferase 87 family protein</fullName>
    </submittedName>
</protein>
<evidence type="ECO:0000256" key="3">
    <source>
        <dbReference type="ARBA" id="ARBA00022679"/>
    </source>
</evidence>
<comment type="caution">
    <text evidence="10">The sequence shown here is derived from an EMBL/GenBank/DDBJ whole genome shotgun (WGS) entry which is preliminary data.</text>
</comment>
<feature type="transmembrane region" description="Helical" evidence="9">
    <location>
        <begin position="189"/>
        <end position="210"/>
    </location>
</feature>
<comment type="subcellular location">
    <subcellularLocation>
        <location evidence="1">Cell membrane</location>
        <topology evidence="1">Multi-pass membrane protein</topology>
    </subcellularLocation>
</comment>
<keyword evidence="11" id="KW-1185">Reference proteome</keyword>
<keyword evidence="3" id="KW-0808">Transferase</keyword>
<evidence type="ECO:0000256" key="7">
    <source>
        <dbReference type="ARBA" id="ARBA00024033"/>
    </source>
</evidence>
<feature type="compositionally biased region" description="Low complexity" evidence="8">
    <location>
        <begin position="425"/>
        <end position="439"/>
    </location>
</feature>
<evidence type="ECO:0000256" key="2">
    <source>
        <dbReference type="ARBA" id="ARBA00022475"/>
    </source>
</evidence>
<feature type="transmembrane region" description="Helical" evidence="9">
    <location>
        <begin position="216"/>
        <end position="235"/>
    </location>
</feature>
<feature type="compositionally biased region" description="Pro residues" evidence="8">
    <location>
        <begin position="440"/>
        <end position="452"/>
    </location>
</feature>
<dbReference type="Proteomes" id="UP001139207">
    <property type="component" value="Unassembled WGS sequence"/>
</dbReference>
<evidence type="ECO:0000256" key="4">
    <source>
        <dbReference type="ARBA" id="ARBA00022692"/>
    </source>
</evidence>
<keyword evidence="4 9" id="KW-0812">Transmembrane</keyword>
<reference evidence="10" key="1">
    <citation type="submission" date="2022-04" db="EMBL/GenBank/DDBJ databases">
        <title>Corynebacterium kalidii LD5P10.</title>
        <authorList>
            <person name="Sun J.Q."/>
        </authorList>
    </citation>
    <scope>NUCLEOTIDE SEQUENCE</scope>
    <source>
        <strain evidence="10">LD5P10</strain>
    </source>
</reference>
<dbReference type="GO" id="GO:0005886">
    <property type="term" value="C:plasma membrane"/>
    <property type="evidence" value="ECO:0007669"/>
    <property type="project" value="UniProtKB-SubCell"/>
</dbReference>
<keyword evidence="2" id="KW-1003">Cell membrane</keyword>
<dbReference type="RefSeq" id="WP_244804301.1">
    <property type="nucleotide sequence ID" value="NZ_JALIEA010000012.1"/>
</dbReference>
<keyword evidence="5 9" id="KW-1133">Transmembrane helix</keyword>
<dbReference type="GO" id="GO:0016758">
    <property type="term" value="F:hexosyltransferase activity"/>
    <property type="evidence" value="ECO:0007669"/>
    <property type="project" value="InterPro"/>
</dbReference>
<comment type="similarity">
    <text evidence="7">Belongs to the glycosyltransferase 87 family.</text>
</comment>
<evidence type="ECO:0000313" key="10">
    <source>
        <dbReference type="EMBL" id="MCJ7858587.1"/>
    </source>
</evidence>
<evidence type="ECO:0000313" key="11">
    <source>
        <dbReference type="Proteomes" id="UP001139207"/>
    </source>
</evidence>
<feature type="transmembrane region" description="Helical" evidence="9">
    <location>
        <begin position="15"/>
        <end position="35"/>
    </location>
</feature>
<evidence type="ECO:0000256" key="6">
    <source>
        <dbReference type="ARBA" id="ARBA00023136"/>
    </source>
</evidence>
<dbReference type="Pfam" id="PF09594">
    <property type="entry name" value="GT87"/>
    <property type="match status" value="1"/>
</dbReference>
<feature type="transmembrane region" description="Helical" evidence="9">
    <location>
        <begin position="395"/>
        <end position="414"/>
    </location>
</feature>
<sequence>MEKRSTPSPDRRTVTLWYLGALVAVTVAGILRFVISDDTLTYHFDYDIYREGGRAVLDGTALYVGGFPAQGITLPFTYPPLAALVFTPLALVSGTVGYVLFTALNVVALAMTTMIVIQALASEGGARTVAGVGSLTRRQVTMTTLAALPLAVWFWPVTHTLEFGQVNILLMLMVAADLLLPRTPWPRGMLVGIAAALKLTPAVFGLYFLLRRQWGPAVTSVVSGIVASGIAWLVLPADSRQYWTETISDPSRIGGLAYSANQSVRGFLARFTDDPLQTSLWYVLAAVTVVLVAVVMLRLLAAGAVTAAVCTNALLALLVSPVSWAHHWVWILPMTMVAGVSLWSHRPVRAAVIPLAVLALLLVLTATAFPVHVYLPSAHGAEMDWTWWQKVLGSEYVVVGAVWLGLGGLWPGLLRPGRRDRAAAVRDGSAGSGAGASSPAPGPSQVPPPADTPSPRSATP</sequence>
<evidence type="ECO:0000256" key="5">
    <source>
        <dbReference type="ARBA" id="ARBA00022989"/>
    </source>
</evidence>
<evidence type="ECO:0000256" key="8">
    <source>
        <dbReference type="SAM" id="MobiDB-lite"/>
    </source>
</evidence>
<organism evidence="10 11">
    <name type="scientific">Corynebacterium kalidii</name>
    <dbReference type="NCBI Taxonomy" id="2931982"/>
    <lineage>
        <taxon>Bacteria</taxon>
        <taxon>Bacillati</taxon>
        <taxon>Actinomycetota</taxon>
        <taxon>Actinomycetes</taxon>
        <taxon>Mycobacteriales</taxon>
        <taxon>Corynebacteriaceae</taxon>
        <taxon>Corynebacterium</taxon>
    </lineage>
</organism>